<sequence length="386" mass="45052">MSNIKEDKNGNATEKLSPLEQKIVKQIEFYFGDKNLPRDKFLRQKTEEDDGWVTFECLATFNRLKSMSDDVNFLAKTMKKSSSDLIEVSEDLTKVRRTKSKPVEELTTEARQKAKAKTVYVKGFPKEATLDELQEYFEGKGKIVFIMMRKTLESKEFKGSVFIEFATLPEAKAFVEEKDTKYQDNVLIKKFKDDYYSVKNADKKKRLEEEQKARKEEIAAQVKSEEKLAEEEEEFKYEKGAVLHFTDVGEQTSREDLKELFGEHEDIAWVNFSRGDTEGHIRFLKEGGAQRAMDALKKDDKILIRNKQAIVRVLEGDEEKEFYRKDREEKQKRRHKKGRDFGRGRGRGGKRRNFERSDQSAPKGTHTHFDKAVEPPAKQIKKEEQT</sequence>
<dbReference type="SUPFAM" id="SSF54928">
    <property type="entry name" value="RNA-binding domain, RBD"/>
    <property type="match status" value="1"/>
</dbReference>
<feature type="coiled-coil region" evidence="5">
    <location>
        <begin position="198"/>
        <end position="234"/>
    </location>
</feature>
<comment type="subcellular location">
    <subcellularLocation>
        <location evidence="1">Nucleus</location>
    </subcellularLocation>
</comment>
<dbReference type="InParanoid" id="A7RRT7"/>
<dbReference type="GO" id="GO:0003729">
    <property type="term" value="F:mRNA binding"/>
    <property type="evidence" value="ECO:0000318"/>
    <property type="project" value="GO_Central"/>
</dbReference>
<dbReference type="PANTHER" id="PTHR22792:SF166">
    <property type="entry name" value="LUPUS LA PROTEIN HOMOLOG"/>
    <property type="match status" value="1"/>
</dbReference>
<dbReference type="GO" id="GO:0005634">
    <property type="term" value="C:nucleus"/>
    <property type="evidence" value="ECO:0000318"/>
    <property type="project" value="GO_Central"/>
</dbReference>
<dbReference type="SUPFAM" id="SSF46785">
    <property type="entry name" value="Winged helix' DNA-binding domain"/>
    <property type="match status" value="1"/>
</dbReference>
<dbReference type="eggNOG" id="KOG4213">
    <property type="taxonomic scope" value="Eukaryota"/>
</dbReference>
<dbReference type="InterPro" id="IPR012677">
    <property type="entry name" value="Nucleotide-bd_a/b_plait_sf"/>
</dbReference>
<dbReference type="Gene3D" id="3.30.70.330">
    <property type="match status" value="2"/>
</dbReference>
<dbReference type="PANTHER" id="PTHR22792">
    <property type="entry name" value="LUPUS LA PROTEIN-RELATED"/>
    <property type="match status" value="1"/>
</dbReference>
<dbReference type="Gene3D" id="1.10.10.10">
    <property type="entry name" value="Winged helix-like DNA-binding domain superfamily/Winged helix DNA-binding domain"/>
    <property type="match status" value="1"/>
</dbReference>
<dbReference type="OrthoDB" id="439993at2759"/>
<dbReference type="HOGENOM" id="CLU_042341_1_1_1"/>
<dbReference type="AlphaFoldDB" id="A7RRT7"/>
<feature type="domain" description="HTH La-type RNA-binding" evidence="8">
    <location>
        <begin position="13"/>
        <end position="105"/>
    </location>
</feature>
<dbReference type="Pfam" id="PF00076">
    <property type="entry name" value="RRM_1"/>
    <property type="match status" value="1"/>
</dbReference>
<evidence type="ECO:0000256" key="5">
    <source>
        <dbReference type="SAM" id="Coils"/>
    </source>
</evidence>
<feature type="region of interest" description="Disordered" evidence="6">
    <location>
        <begin position="321"/>
        <end position="386"/>
    </location>
</feature>
<dbReference type="Pfam" id="PF05383">
    <property type="entry name" value="La"/>
    <property type="match status" value="1"/>
</dbReference>
<evidence type="ECO:0000256" key="4">
    <source>
        <dbReference type="PROSITE-ProRule" id="PRU00332"/>
    </source>
</evidence>
<dbReference type="SMART" id="SM00715">
    <property type="entry name" value="LA"/>
    <property type="match status" value="1"/>
</dbReference>
<dbReference type="InterPro" id="IPR035979">
    <property type="entry name" value="RBD_domain_sf"/>
</dbReference>
<dbReference type="OMA" id="QFERSIY"/>
<dbReference type="PROSITE" id="PS50961">
    <property type="entry name" value="HTH_LA"/>
    <property type="match status" value="1"/>
</dbReference>
<dbReference type="KEGG" id="nve:5517898"/>
<dbReference type="Proteomes" id="UP000001593">
    <property type="component" value="Unassembled WGS sequence"/>
</dbReference>
<evidence type="ECO:0000256" key="2">
    <source>
        <dbReference type="ARBA" id="ARBA00022884"/>
    </source>
</evidence>
<dbReference type="CDD" id="cd08028">
    <property type="entry name" value="LARP_3"/>
    <property type="match status" value="1"/>
</dbReference>
<dbReference type="InterPro" id="IPR045180">
    <property type="entry name" value="La_dom_prot"/>
</dbReference>
<accession>A7RRT7</accession>
<evidence type="ECO:0000259" key="7">
    <source>
        <dbReference type="PROSITE" id="PS50102"/>
    </source>
</evidence>
<gene>
    <name evidence="10" type="ORF">NEMVEDRAFT_v1g236578</name>
</gene>
<evidence type="ECO:0000313" key="11">
    <source>
        <dbReference type="Proteomes" id="UP000001593"/>
    </source>
</evidence>
<dbReference type="InterPro" id="IPR006630">
    <property type="entry name" value="La_HTH"/>
</dbReference>
<keyword evidence="3" id="KW-0539">Nucleus</keyword>
<dbReference type="Pfam" id="PF08777">
    <property type="entry name" value="RRM_3"/>
    <property type="match status" value="1"/>
</dbReference>
<keyword evidence="11" id="KW-1185">Reference proteome</keyword>
<dbReference type="PROSITE" id="PS50102">
    <property type="entry name" value="RRM"/>
    <property type="match status" value="1"/>
</dbReference>
<dbReference type="InterPro" id="IPR036388">
    <property type="entry name" value="WH-like_DNA-bd_sf"/>
</dbReference>
<protein>
    <submittedName>
        <fullName evidence="10">Uncharacterized protein</fullName>
    </submittedName>
</protein>
<proteinExistence type="predicted"/>
<dbReference type="PhylomeDB" id="A7RRT7"/>
<dbReference type="GO" id="GO:0010494">
    <property type="term" value="C:cytoplasmic stress granule"/>
    <property type="evidence" value="ECO:0000318"/>
    <property type="project" value="GO_Central"/>
</dbReference>
<evidence type="ECO:0000259" key="8">
    <source>
        <dbReference type="PROSITE" id="PS50961"/>
    </source>
</evidence>
<name>A7RRT7_NEMVE</name>
<dbReference type="GO" id="GO:0005829">
    <property type="term" value="C:cytosol"/>
    <property type="evidence" value="ECO:0000318"/>
    <property type="project" value="GO_Central"/>
</dbReference>
<organism evidence="10 11">
    <name type="scientific">Nematostella vectensis</name>
    <name type="common">Starlet sea anemone</name>
    <dbReference type="NCBI Taxonomy" id="45351"/>
    <lineage>
        <taxon>Eukaryota</taxon>
        <taxon>Metazoa</taxon>
        <taxon>Cnidaria</taxon>
        <taxon>Anthozoa</taxon>
        <taxon>Hexacorallia</taxon>
        <taxon>Actiniaria</taxon>
        <taxon>Edwardsiidae</taxon>
        <taxon>Nematostella</taxon>
    </lineage>
</organism>
<evidence type="ECO:0000256" key="6">
    <source>
        <dbReference type="SAM" id="MobiDB-lite"/>
    </source>
</evidence>
<dbReference type="InterPro" id="IPR014886">
    <property type="entry name" value="La_xRRM"/>
</dbReference>
<evidence type="ECO:0000313" key="10">
    <source>
        <dbReference type="EMBL" id="EDO45820.1"/>
    </source>
</evidence>
<evidence type="ECO:0000256" key="1">
    <source>
        <dbReference type="ARBA" id="ARBA00004123"/>
    </source>
</evidence>
<dbReference type="GO" id="GO:0045727">
    <property type="term" value="P:positive regulation of translation"/>
    <property type="evidence" value="ECO:0000318"/>
    <property type="project" value="GO_Central"/>
</dbReference>
<dbReference type="STRING" id="45351.A7RRT7"/>
<evidence type="ECO:0000256" key="3">
    <source>
        <dbReference type="ARBA" id="ARBA00023242"/>
    </source>
</evidence>
<keyword evidence="2 4" id="KW-0694">RNA-binding</keyword>
<evidence type="ECO:0000259" key="9">
    <source>
        <dbReference type="PROSITE" id="PS51939"/>
    </source>
</evidence>
<dbReference type="PROSITE" id="PS51939">
    <property type="entry name" value="XRRM"/>
    <property type="match status" value="1"/>
</dbReference>
<dbReference type="GO" id="GO:1990904">
    <property type="term" value="C:ribonucleoprotein complex"/>
    <property type="evidence" value="ECO:0007669"/>
    <property type="project" value="UniProtKB-UniRule"/>
</dbReference>
<feature type="domain" description="RRM" evidence="7">
    <location>
        <begin position="117"/>
        <end position="203"/>
    </location>
</feature>
<feature type="compositionally biased region" description="Basic and acidic residues" evidence="6">
    <location>
        <begin position="321"/>
        <end position="331"/>
    </location>
</feature>
<keyword evidence="5" id="KW-0175">Coiled coil</keyword>
<dbReference type="EMBL" id="DS469532">
    <property type="protein sequence ID" value="EDO45820.1"/>
    <property type="molecule type" value="Genomic_DNA"/>
</dbReference>
<dbReference type="PRINTS" id="PR00302">
    <property type="entry name" value="LUPUSLA"/>
</dbReference>
<dbReference type="InterPro" id="IPR000504">
    <property type="entry name" value="RRM_dom"/>
</dbReference>
<feature type="domain" description="XRRM" evidence="9">
    <location>
        <begin position="236"/>
        <end position="356"/>
    </location>
</feature>
<dbReference type="InterPro" id="IPR002344">
    <property type="entry name" value="Lupus_La"/>
</dbReference>
<dbReference type="SMART" id="SM00360">
    <property type="entry name" value="RRM"/>
    <property type="match status" value="2"/>
</dbReference>
<dbReference type="GO" id="GO:0008033">
    <property type="term" value="P:tRNA processing"/>
    <property type="evidence" value="ECO:0000318"/>
    <property type="project" value="GO_Central"/>
</dbReference>
<reference evidence="10 11" key="1">
    <citation type="journal article" date="2007" name="Science">
        <title>Sea anemone genome reveals ancestral eumetazoan gene repertoire and genomic organization.</title>
        <authorList>
            <person name="Putnam N.H."/>
            <person name="Srivastava M."/>
            <person name="Hellsten U."/>
            <person name="Dirks B."/>
            <person name="Chapman J."/>
            <person name="Salamov A."/>
            <person name="Terry A."/>
            <person name="Shapiro H."/>
            <person name="Lindquist E."/>
            <person name="Kapitonov V.V."/>
            <person name="Jurka J."/>
            <person name="Genikhovich G."/>
            <person name="Grigoriev I.V."/>
            <person name="Lucas S.M."/>
            <person name="Steele R.E."/>
            <person name="Finnerty J.R."/>
            <person name="Technau U."/>
            <person name="Martindale M.Q."/>
            <person name="Rokhsar D.S."/>
        </authorList>
    </citation>
    <scope>NUCLEOTIDE SEQUENCE [LARGE SCALE GENOMIC DNA]</scope>
    <source>
        <strain evidence="11">CH2 X CH6</strain>
    </source>
</reference>
<dbReference type="CDD" id="cd12541">
    <property type="entry name" value="RRM2_La"/>
    <property type="match status" value="1"/>
</dbReference>
<dbReference type="InterPro" id="IPR036390">
    <property type="entry name" value="WH_DNA-bd_sf"/>
</dbReference>
<dbReference type="CDD" id="cd12291">
    <property type="entry name" value="RRM1_La"/>
    <property type="match status" value="1"/>
</dbReference>
<feature type="compositionally biased region" description="Basic residues" evidence="6">
    <location>
        <begin position="332"/>
        <end position="351"/>
    </location>
</feature>